<dbReference type="OrthoDB" id="9759518at2"/>
<dbReference type="InterPro" id="IPR006656">
    <property type="entry name" value="Mopterin_OxRdtase"/>
</dbReference>
<evidence type="ECO:0000256" key="3">
    <source>
        <dbReference type="ARBA" id="ARBA00023004"/>
    </source>
</evidence>
<evidence type="ECO:0000256" key="2">
    <source>
        <dbReference type="ARBA" id="ARBA00022723"/>
    </source>
</evidence>
<dbReference type="GO" id="GO:0046872">
    <property type="term" value="F:metal ion binding"/>
    <property type="evidence" value="ECO:0007669"/>
    <property type="project" value="UniProtKB-KW"/>
</dbReference>
<dbReference type="InterPro" id="IPR009010">
    <property type="entry name" value="Asp_de-COase-like_dom_sf"/>
</dbReference>
<accession>A0A371BFD9</accession>
<dbReference type="Gene3D" id="3.40.50.740">
    <property type="match status" value="2"/>
</dbReference>
<reference evidence="7" key="1">
    <citation type="submission" date="2018-08" db="EMBL/GenBank/DDBJ databases">
        <authorList>
            <person name="Kim S.-J."/>
            <person name="Jung G.-Y."/>
        </authorList>
    </citation>
    <scope>NUCLEOTIDE SEQUENCE [LARGE SCALE GENOMIC DNA]</scope>
    <source>
        <strain evidence="7">GY_G</strain>
    </source>
</reference>
<dbReference type="InterPro" id="IPR006963">
    <property type="entry name" value="Mopterin_OxRdtase_4Fe-4S_dom"/>
</dbReference>
<dbReference type="RefSeq" id="WP_115547880.1">
    <property type="nucleotide sequence ID" value="NZ_QRGP01000001.1"/>
</dbReference>
<gene>
    <name evidence="6" type="ORF">DXH95_02500</name>
</gene>
<dbReference type="InterPro" id="IPR006657">
    <property type="entry name" value="MoPterin_dinucl-bd_dom"/>
</dbReference>
<dbReference type="Pfam" id="PF01568">
    <property type="entry name" value="Molydop_binding"/>
    <property type="match status" value="1"/>
</dbReference>
<dbReference type="EMBL" id="QRGP01000001">
    <property type="protein sequence ID" value="RDV06325.1"/>
    <property type="molecule type" value="Genomic_DNA"/>
</dbReference>
<dbReference type="Gene3D" id="3.40.228.10">
    <property type="entry name" value="Dimethylsulfoxide Reductase, domain 2"/>
    <property type="match status" value="1"/>
</dbReference>
<dbReference type="Proteomes" id="UP000263833">
    <property type="component" value="Unassembled WGS sequence"/>
</dbReference>
<dbReference type="GO" id="GO:0016491">
    <property type="term" value="F:oxidoreductase activity"/>
    <property type="evidence" value="ECO:0007669"/>
    <property type="project" value="InterPro"/>
</dbReference>
<keyword evidence="4" id="KW-0411">Iron-sulfur</keyword>
<dbReference type="PANTHER" id="PTHR43742:SF2">
    <property type="entry name" value="ASSIMILATORY NITRATE REDUCTASE CATALYTIC SUBUNIT"/>
    <property type="match status" value="1"/>
</dbReference>
<dbReference type="AlphaFoldDB" id="A0A371BFD9"/>
<comment type="similarity">
    <text evidence="1">Belongs to the prokaryotic molybdopterin-containing oxidoreductase family.</text>
</comment>
<evidence type="ECO:0000256" key="4">
    <source>
        <dbReference type="ARBA" id="ARBA00023014"/>
    </source>
</evidence>
<organism evidence="6 7">
    <name type="scientific">Sphingorhabdus pulchriflava</name>
    <dbReference type="NCBI Taxonomy" id="2292257"/>
    <lineage>
        <taxon>Bacteria</taxon>
        <taxon>Pseudomonadati</taxon>
        <taxon>Pseudomonadota</taxon>
        <taxon>Alphaproteobacteria</taxon>
        <taxon>Sphingomonadales</taxon>
        <taxon>Sphingomonadaceae</taxon>
        <taxon>Sphingorhabdus</taxon>
    </lineage>
</organism>
<comment type="caution">
    <text evidence="6">The sequence shown here is derived from an EMBL/GenBank/DDBJ whole genome shotgun (WGS) entry which is preliminary data.</text>
</comment>
<dbReference type="Gene3D" id="2.20.25.90">
    <property type="entry name" value="ADC-like domains"/>
    <property type="match status" value="1"/>
</dbReference>
<sequence length="704" mass="76517">MTRKHTFCRICEPLCPIVATVDEAGAAVKLEPDRDHPVSKGFACHKGLNFLQVHNDPDRVNQPLRRTNPKGELPAQFEPVSWDEAFADIGQRLRAIRDKYGPDALSVYFGNPVSLNSNAFPLAASLGAQIGSKRNFSAGTQDTANKPAAVEAVLGTLNLFPIPDFANTRYLLCFGGNPKVSHWTYTSLHRPLSVLQDIIGRGGKVRFINARRIESAGEKTGEVTLIRPDTDVYFMAALLCEIHRNGLYDKAHVEHHGHNVDALWDFVSAFPSERVATVTGIDATTILAIAHEYATAPSAAIYMATGVNQGRQGTLAYWLLLMLSFVTGNLGRTGGDYYAKGFYPNARAVAPAPAPIVDLPSGPVNVVAGSLPGHALGELAGQGSDPIRGLIVLSGNPLLSMPGEAAMRKGFPKLDLMVHVDLFRNATGEYADYILPAADWLERAECNLSANAMQPQPFIQSVDAVVSPQHDRRDDWWIISRLQQELELPSALDRPDADMLGRARKILSKIGLSIEEIRAEPSQSILLPQAEREVFYDEVVFNPDHRVNCCPEPFGPAIERCHRLFDELSNEPAGIFKLISLRTNYMHNSNLANMPALKRDKHALNPLHIHPADIAAMGLAADDKLAVSNDYGLIETHFVEDESLQPGVVAMSHGYGHARSFGLSRAQAAPGANVNALMPTGAGSHEPLSNMAHLTGVAVKIGRA</sequence>
<keyword evidence="2" id="KW-0479">Metal-binding</keyword>
<name>A0A371BFD9_9SPHN</name>
<keyword evidence="3" id="KW-0408">Iron</keyword>
<protein>
    <submittedName>
        <fullName evidence="6">Formate dehydrogenase</fullName>
    </submittedName>
</protein>
<dbReference type="GO" id="GO:0051536">
    <property type="term" value="F:iron-sulfur cluster binding"/>
    <property type="evidence" value="ECO:0007669"/>
    <property type="project" value="UniProtKB-KW"/>
</dbReference>
<dbReference type="Pfam" id="PF00384">
    <property type="entry name" value="Molybdopterin"/>
    <property type="match status" value="1"/>
</dbReference>
<dbReference type="PROSITE" id="PS51669">
    <property type="entry name" value="4FE4S_MOW_BIS_MGD"/>
    <property type="match status" value="1"/>
</dbReference>
<evidence type="ECO:0000259" key="5">
    <source>
        <dbReference type="PROSITE" id="PS51669"/>
    </source>
</evidence>
<evidence type="ECO:0000313" key="7">
    <source>
        <dbReference type="Proteomes" id="UP000263833"/>
    </source>
</evidence>
<dbReference type="SMART" id="SM00926">
    <property type="entry name" value="Molybdop_Fe4S4"/>
    <property type="match status" value="1"/>
</dbReference>
<keyword evidence="7" id="KW-1185">Reference proteome</keyword>
<dbReference type="Pfam" id="PF04879">
    <property type="entry name" value="Molybdop_Fe4S4"/>
    <property type="match status" value="1"/>
</dbReference>
<dbReference type="InterPro" id="IPR050612">
    <property type="entry name" value="Prok_Mopterin_Oxidored"/>
</dbReference>
<dbReference type="PANTHER" id="PTHR43742">
    <property type="entry name" value="TRIMETHYLAMINE-N-OXIDE REDUCTASE"/>
    <property type="match status" value="1"/>
</dbReference>
<dbReference type="SUPFAM" id="SSF50692">
    <property type="entry name" value="ADC-like"/>
    <property type="match status" value="1"/>
</dbReference>
<proteinExistence type="inferred from homology"/>
<evidence type="ECO:0000313" key="6">
    <source>
        <dbReference type="EMBL" id="RDV06325.1"/>
    </source>
</evidence>
<dbReference type="SUPFAM" id="SSF53706">
    <property type="entry name" value="Formate dehydrogenase/DMSO reductase, domains 1-3"/>
    <property type="match status" value="1"/>
</dbReference>
<evidence type="ECO:0000256" key="1">
    <source>
        <dbReference type="ARBA" id="ARBA00010312"/>
    </source>
</evidence>
<dbReference type="Gene3D" id="2.40.40.20">
    <property type="match status" value="1"/>
</dbReference>
<dbReference type="GO" id="GO:0043546">
    <property type="term" value="F:molybdopterin cofactor binding"/>
    <property type="evidence" value="ECO:0007669"/>
    <property type="project" value="InterPro"/>
</dbReference>
<feature type="domain" description="4Fe-4S Mo/W bis-MGD-type" evidence="5">
    <location>
        <begin position="1"/>
        <end position="58"/>
    </location>
</feature>